<organism evidence="5 6">
    <name type="scientific">Candidatus Dojkabacteria bacterium</name>
    <dbReference type="NCBI Taxonomy" id="2099670"/>
    <lineage>
        <taxon>Bacteria</taxon>
        <taxon>Candidatus Dojkabacteria</taxon>
    </lineage>
</organism>
<protein>
    <submittedName>
        <fullName evidence="5">Transketolase family protein</fullName>
    </submittedName>
</protein>
<dbReference type="Proteomes" id="UP000745577">
    <property type="component" value="Unassembled WGS sequence"/>
</dbReference>
<evidence type="ECO:0000313" key="5">
    <source>
        <dbReference type="EMBL" id="MCA9380588.1"/>
    </source>
</evidence>
<evidence type="ECO:0000259" key="4">
    <source>
        <dbReference type="SMART" id="SM00861"/>
    </source>
</evidence>
<dbReference type="Pfam" id="PF02780">
    <property type="entry name" value="Transketolase_C"/>
    <property type="match status" value="1"/>
</dbReference>
<reference evidence="5" key="1">
    <citation type="submission" date="2020-04" db="EMBL/GenBank/DDBJ databases">
        <authorList>
            <person name="Zhang T."/>
        </authorList>
    </citation>
    <scope>NUCLEOTIDE SEQUENCE</scope>
    <source>
        <strain evidence="5">HKST-UBA15</strain>
    </source>
</reference>
<dbReference type="InterPro" id="IPR029061">
    <property type="entry name" value="THDP-binding"/>
</dbReference>
<keyword evidence="3" id="KW-0786">Thiamine pyrophosphate</keyword>
<dbReference type="Pfam" id="PF02779">
    <property type="entry name" value="Transket_pyr"/>
    <property type="match status" value="1"/>
</dbReference>
<evidence type="ECO:0000256" key="2">
    <source>
        <dbReference type="ARBA" id="ARBA00007131"/>
    </source>
</evidence>
<dbReference type="InterPro" id="IPR051157">
    <property type="entry name" value="PDH/Transketolase"/>
</dbReference>
<name>A0A955IC02_9BACT</name>
<accession>A0A955IC02</accession>
<comment type="cofactor">
    <cofactor evidence="1">
        <name>thiamine diphosphate</name>
        <dbReference type="ChEBI" id="CHEBI:58937"/>
    </cofactor>
</comment>
<evidence type="ECO:0000256" key="1">
    <source>
        <dbReference type="ARBA" id="ARBA00001964"/>
    </source>
</evidence>
<gene>
    <name evidence="5" type="ORF">KC675_05415</name>
</gene>
<dbReference type="PANTHER" id="PTHR43825:SF1">
    <property type="entry name" value="TRANSKETOLASE-LIKE PYRIMIDINE-BINDING DOMAIN-CONTAINING PROTEIN"/>
    <property type="match status" value="1"/>
</dbReference>
<dbReference type="InterPro" id="IPR009014">
    <property type="entry name" value="Transketo_C/PFOR_II"/>
</dbReference>
<dbReference type="SMART" id="SM00861">
    <property type="entry name" value="Transket_pyr"/>
    <property type="match status" value="1"/>
</dbReference>
<dbReference type="SUPFAM" id="SSF52922">
    <property type="entry name" value="TK C-terminal domain-like"/>
    <property type="match status" value="1"/>
</dbReference>
<dbReference type="CDD" id="cd07033">
    <property type="entry name" value="TPP_PYR_DXS_TK_like"/>
    <property type="match status" value="1"/>
</dbReference>
<dbReference type="InterPro" id="IPR005475">
    <property type="entry name" value="Transketolase-like_Pyr-bd"/>
</dbReference>
<dbReference type="Gene3D" id="3.40.50.920">
    <property type="match status" value="1"/>
</dbReference>
<comment type="similarity">
    <text evidence="2">Belongs to the transketolase family.</text>
</comment>
<proteinExistence type="inferred from homology"/>
<dbReference type="PANTHER" id="PTHR43825">
    <property type="entry name" value="PYRUVATE DEHYDROGENASE E1 COMPONENT"/>
    <property type="match status" value="1"/>
</dbReference>
<evidence type="ECO:0000256" key="3">
    <source>
        <dbReference type="ARBA" id="ARBA00023052"/>
    </source>
</evidence>
<reference evidence="5" key="2">
    <citation type="journal article" date="2021" name="Microbiome">
        <title>Successional dynamics and alternative stable states in a saline activated sludge microbial community over 9 years.</title>
        <authorList>
            <person name="Wang Y."/>
            <person name="Ye J."/>
            <person name="Ju F."/>
            <person name="Liu L."/>
            <person name="Boyd J.A."/>
            <person name="Deng Y."/>
            <person name="Parks D.H."/>
            <person name="Jiang X."/>
            <person name="Yin X."/>
            <person name="Woodcroft B.J."/>
            <person name="Tyson G.W."/>
            <person name="Hugenholtz P."/>
            <person name="Polz M.F."/>
            <person name="Zhang T."/>
        </authorList>
    </citation>
    <scope>NUCLEOTIDE SEQUENCE</scope>
    <source>
        <strain evidence="5">HKST-UBA15</strain>
    </source>
</reference>
<comment type="caution">
    <text evidence="5">The sequence shown here is derived from an EMBL/GenBank/DDBJ whole genome shotgun (WGS) entry which is preliminary data.</text>
</comment>
<sequence length="323" mass="35582">MDYLVENYKSESELDQKATREAFGVAIVSVANENDEVVVLNADLPGSLKLQDFIEVFPERYLQVGVAEQNMASIAVGLSHYGKIPFITSFTAFSPGLNIAQIRVGAIKNQNIKIVSSHYGLHIGPDGASAQMESDVAMMKAIPNMVIVNPADFNQTKTMTHLISRTKGSAYLRLTREKFPVFLQEDAHTEIGKVQKLLAGDKLTVIATGSMVYETLQAILEVDKDGKDVELLNLHTIKPLDAEGILESVRKTGKLLVVEEHNIWGGVGESISRIVAEKYPVLTKIIGIDDTFGESGEHRKLWEKYGLDRKTIASEIAKLINKT</sequence>
<dbReference type="Gene3D" id="3.40.50.970">
    <property type="match status" value="1"/>
</dbReference>
<dbReference type="FunFam" id="3.40.50.970:FF:000129">
    <property type="entry name" value="Transketolase"/>
    <property type="match status" value="1"/>
</dbReference>
<evidence type="ECO:0000313" key="6">
    <source>
        <dbReference type="Proteomes" id="UP000745577"/>
    </source>
</evidence>
<dbReference type="SUPFAM" id="SSF52518">
    <property type="entry name" value="Thiamin diphosphate-binding fold (THDP-binding)"/>
    <property type="match status" value="1"/>
</dbReference>
<dbReference type="EMBL" id="JAGQLL010000094">
    <property type="protein sequence ID" value="MCA9380588.1"/>
    <property type="molecule type" value="Genomic_DNA"/>
</dbReference>
<feature type="domain" description="Transketolase-like pyrimidine-binding" evidence="4">
    <location>
        <begin position="17"/>
        <end position="181"/>
    </location>
</feature>
<dbReference type="InterPro" id="IPR033248">
    <property type="entry name" value="Transketolase_C"/>
</dbReference>
<dbReference type="AlphaFoldDB" id="A0A955IC02"/>